<evidence type="ECO:0000256" key="4">
    <source>
        <dbReference type="ARBA" id="ARBA00023125"/>
    </source>
</evidence>
<organism evidence="9 10">
    <name type="scientific">Sclerotinia sclerotiorum (strain ATCC 18683 / 1980 / Ss-1)</name>
    <name type="common">White mold</name>
    <name type="synonym">Whetzelinia sclerotiorum</name>
    <dbReference type="NCBI Taxonomy" id="665079"/>
    <lineage>
        <taxon>Eukaryota</taxon>
        <taxon>Fungi</taxon>
        <taxon>Dikarya</taxon>
        <taxon>Ascomycota</taxon>
        <taxon>Pezizomycotina</taxon>
        <taxon>Leotiomycetes</taxon>
        <taxon>Helotiales</taxon>
        <taxon>Sclerotiniaceae</taxon>
        <taxon>Sclerotinia</taxon>
    </lineage>
</organism>
<dbReference type="EMBL" id="CP017825">
    <property type="protein sequence ID" value="APA14217.1"/>
    <property type="molecule type" value="Genomic_DNA"/>
</dbReference>
<keyword evidence="4" id="KW-0238">DNA-binding</keyword>
<sequence length="165" mass="18223">MANAARKKAWSPKCKTGCLTCRTRRVKCGEEKPECLRCTKLGRKCDWYDPDRPEMSSTGLARRASAGSSPTASSIASPTASIIATSSAIIEKDERETRSLNFFINNTAPELAGDFKSRFWNSLVLQRCHSDPPIRHAVIALGAFHEFFKFGDKKLLEAGAIDDPK</sequence>
<dbReference type="PANTHER" id="PTHR36206">
    <property type="entry name" value="ASPERCRYPTIN BIOSYNTHESIS CLUSTER-SPECIFIC TRANSCRIPTION REGULATOR ATNN-RELATED"/>
    <property type="match status" value="1"/>
</dbReference>
<dbReference type="SUPFAM" id="SSF57701">
    <property type="entry name" value="Zn2/Cys6 DNA-binding domain"/>
    <property type="match status" value="1"/>
</dbReference>
<feature type="domain" description="Zn(2)-C6 fungal-type" evidence="8">
    <location>
        <begin position="17"/>
        <end position="47"/>
    </location>
</feature>
<dbReference type="GO" id="GO:0008270">
    <property type="term" value="F:zinc ion binding"/>
    <property type="evidence" value="ECO:0007669"/>
    <property type="project" value="InterPro"/>
</dbReference>
<dbReference type="OMA" id="HEAFTNG"/>
<protein>
    <recommendedName>
        <fullName evidence="8">Zn(2)-C6 fungal-type domain-containing protein</fullName>
    </recommendedName>
</protein>
<feature type="compositionally biased region" description="Low complexity" evidence="7">
    <location>
        <begin position="64"/>
        <end position="77"/>
    </location>
</feature>
<dbReference type="InterPro" id="IPR052360">
    <property type="entry name" value="Transcr_Regulatory_Proteins"/>
</dbReference>
<evidence type="ECO:0000313" key="10">
    <source>
        <dbReference type="Proteomes" id="UP000177798"/>
    </source>
</evidence>
<evidence type="ECO:0000313" key="9">
    <source>
        <dbReference type="EMBL" id="APA14217.1"/>
    </source>
</evidence>
<dbReference type="Gene3D" id="4.10.240.10">
    <property type="entry name" value="Zn(2)-C6 fungal-type DNA-binding domain"/>
    <property type="match status" value="1"/>
</dbReference>
<evidence type="ECO:0000256" key="2">
    <source>
        <dbReference type="ARBA" id="ARBA00022833"/>
    </source>
</evidence>
<keyword evidence="1" id="KW-0479">Metal-binding</keyword>
<dbReference type="PROSITE" id="PS00463">
    <property type="entry name" value="ZN2_CY6_FUNGAL_1"/>
    <property type="match status" value="1"/>
</dbReference>
<dbReference type="Proteomes" id="UP000177798">
    <property type="component" value="Chromosome 12"/>
</dbReference>
<dbReference type="PANTHER" id="PTHR36206:SF12">
    <property type="entry name" value="ASPERCRYPTIN BIOSYNTHESIS CLUSTER-SPECIFIC TRANSCRIPTION REGULATOR ATNN-RELATED"/>
    <property type="match status" value="1"/>
</dbReference>
<evidence type="ECO:0000259" key="8">
    <source>
        <dbReference type="PROSITE" id="PS50048"/>
    </source>
</evidence>
<keyword evidence="5" id="KW-0804">Transcription</keyword>
<dbReference type="InterPro" id="IPR001138">
    <property type="entry name" value="Zn2Cys6_DnaBD"/>
</dbReference>
<evidence type="ECO:0000256" key="5">
    <source>
        <dbReference type="ARBA" id="ARBA00023163"/>
    </source>
</evidence>
<dbReference type="PROSITE" id="PS50048">
    <property type="entry name" value="ZN2_CY6_FUNGAL_2"/>
    <property type="match status" value="1"/>
</dbReference>
<dbReference type="OrthoDB" id="3172332at2759"/>
<dbReference type="GO" id="GO:0003677">
    <property type="term" value="F:DNA binding"/>
    <property type="evidence" value="ECO:0007669"/>
    <property type="project" value="UniProtKB-KW"/>
</dbReference>
<keyword evidence="3" id="KW-0805">Transcription regulation</keyword>
<dbReference type="AlphaFoldDB" id="A0A1D9QGZ7"/>
<dbReference type="CDD" id="cd00067">
    <property type="entry name" value="GAL4"/>
    <property type="match status" value="1"/>
</dbReference>
<reference evidence="10" key="1">
    <citation type="journal article" date="2017" name="Genome Biol. Evol.">
        <title>The complete genome sequence of the phytopathogenic fungus Sclerotinia sclerotiorum reveals insights into the genome architecture of broad host range pathogens.</title>
        <authorList>
            <person name="Derbyshire M."/>
            <person name="Denton-Giles M."/>
            <person name="Hegedus D."/>
            <person name="Seifbarghy S."/>
            <person name="Rollins J."/>
            <person name="van Kan J."/>
            <person name="Seidl M.F."/>
            <person name="Faino L."/>
            <person name="Mbengue M."/>
            <person name="Navaud O."/>
            <person name="Raffaele S."/>
            <person name="Hammond-Kosack K."/>
            <person name="Heard S."/>
            <person name="Oliver R."/>
        </authorList>
    </citation>
    <scope>NUCLEOTIDE SEQUENCE [LARGE SCALE GENOMIC DNA]</scope>
    <source>
        <strain evidence="10">ATCC 18683 / 1980 / Ss-1</strain>
    </source>
</reference>
<dbReference type="Pfam" id="PF00172">
    <property type="entry name" value="Zn_clus"/>
    <property type="match status" value="1"/>
</dbReference>
<accession>A0A1D9QGZ7</accession>
<evidence type="ECO:0000256" key="6">
    <source>
        <dbReference type="ARBA" id="ARBA00023242"/>
    </source>
</evidence>
<dbReference type="KEGG" id="ssl:SS1G_11997"/>
<dbReference type="GO" id="GO:0000981">
    <property type="term" value="F:DNA-binding transcription factor activity, RNA polymerase II-specific"/>
    <property type="evidence" value="ECO:0007669"/>
    <property type="project" value="InterPro"/>
</dbReference>
<dbReference type="InterPro" id="IPR036864">
    <property type="entry name" value="Zn2-C6_fun-type_DNA-bd_sf"/>
</dbReference>
<keyword evidence="2" id="KW-0862">Zinc</keyword>
<feature type="region of interest" description="Disordered" evidence="7">
    <location>
        <begin position="56"/>
        <end position="77"/>
    </location>
</feature>
<name>A0A1D9QGZ7_SCLS1</name>
<gene>
    <name evidence="9" type="ORF">sscle_12g089870</name>
</gene>
<evidence type="ECO:0000256" key="7">
    <source>
        <dbReference type="SAM" id="MobiDB-lite"/>
    </source>
</evidence>
<evidence type="ECO:0000256" key="1">
    <source>
        <dbReference type="ARBA" id="ARBA00022723"/>
    </source>
</evidence>
<dbReference type="RefSeq" id="XP_001586968.1">
    <property type="nucleotide sequence ID" value="XM_001586918.1"/>
</dbReference>
<dbReference type="SMART" id="SM00066">
    <property type="entry name" value="GAL4"/>
    <property type="match status" value="1"/>
</dbReference>
<proteinExistence type="predicted"/>
<keyword evidence="6" id="KW-0539">Nucleus</keyword>
<dbReference type="VEuPathDB" id="FungiDB:sscle_12g089870"/>
<evidence type="ECO:0000256" key="3">
    <source>
        <dbReference type="ARBA" id="ARBA00023015"/>
    </source>
</evidence>